<comment type="caution">
    <text evidence="2">The sequence shown here is derived from an EMBL/GenBank/DDBJ whole genome shotgun (WGS) entry which is preliminary data.</text>
</comment>
<evidence type="ECO:0000313" key="3">
    <source>
        <dbReference type="Proteomes" id="UP001138751"/>
    </source>
</evidence>
<reference evidence="2" key="1">
    <citation type="submission" date="2020-01" db="EMBL/GenBank/DDBJ databases">
        <authorList>
            <person name="Rat A."/>
        </authorList>
    </citation>
    <scope>NUCLEOTIDE SEQUENCE</scope>
    <source>
        <strain evidence="2">LMG 31231</strain>
    </source>
</reference>
<dbReference type="AlphaFoldDB" id="A0A9X9X2X6"/>
<gene>
    <name evidence="2" type="ORF">GXW76_21455</name>
</gene>
<evidence type="ECO:0000256" key="1">
    <source>
        <dbReference type="SAM" id="Phobius"/>
    </source>
</evidence>
<feature type="transmembrane region" description="Helical" evidence="1">
    <location>
        <begin position="29"/>
        <end position="54"/>
    </location>
</feature>
<keyword evidence="1" id="KW-1133">Transmembrane helix</keyword>
<dbReference type="RefSeq" id="WP_211864157.1">
    <property type="nucleotide sequence ID" value="NZ_JAAEDM010000087.1"/>
</dbReference>
<proteinExistence type="predicted"/>
<sequence length="142" mass="14366">MHTLQLLGVAAEAEGLRLRHEASAVARRAGWVAAATVFGVAALASAHVAAVTALEPRLGLPGAAGVVALADLVMAGVLLLACRRRRDPVVEEARALRRTALAAAASRSPLQEAAAAMMGSASAPILGAVAGQALASLIERRH</sequence>
<name>A0A9X9X2X6_9PROT</name>
<keyword evidence="1" id="KW-0812">Transmembrane</keyword>
<dbReference type="Proteomes" id="UP001138751">
    <property type="component" value="Unassembled WGS sequence"/>
</dbReference>
<protein>
    <submittedName>
        <fullName evidence="2">Uncharacterized protein</fullName>
    </submittedName>
</protein>
<dbReference type="EMBL" id="JAAEDM010000087">
    <property type="protein sequence ID" value="MBR0673755.1"/>
    <property type="molecule type" value="Genomic_DNA"/>
</dbReference>
<accession>A0A9X9X2X6</accession>
<reference evidence="2" key="2">
    <citation type="journal article" date="2021" name="Syst. Appl. Microbiol.">
        <title>Roseomonas hellenica sp. nov., isolated from roots of wild-growing Alkanna tinctoria.</title>
        <authorList>
            <person name="Rat A."/>
            <person name="Naranjo H.D."/>
            <person name="Lebbe L."/>
            <person name="Cnockaert M."/>
            <person name="Krigas N."/>
            <person name="Grigoriadou K."/>
            <person name="Maloupa E."/>
            <person name="Willems A."/>
        </authorList>
    </citation>
    <scope>NUCLEOTIDE SEQUENCE</scope>
    <source>
        <strain evidence="2">LMG 31231</strain>
    </source>
</reference>
<feature type="transmembrane region" description="Helical" evidence="1">
    <location>
        <begin position="60"/>
        <end position="81"/>
    </location>
</feature>
<keyword evidence="3" id="KW-1185">Reference proteome</keyword>
<keyword evidence="1" id="KW-0472">Membrane</keyword>
<organism evidence="2 3">
    <name type="scientific">Neoroseomonas soli</name>
    <dbReference type="NCBI Taxonomy" id="1081025"/>
    <lineage>
        <taxon>Bacteria</taxon>
        <taxon>Pseudomonadati</taxon>
        <taxon>Pseudomonadota</taxon>
        <taxon>Alphaproteobacteria</taxon>
        <taxon>Acetobacterales</taxon>
        <taxon>Acetobacteraceae</taxon>
        <taxon>Neoroseomonas</taxon>
    </lineage>
</organism>
<evidence type="ECO:0000313" key="2">
    <source>
        <dbReference type="EMBL" id="MBR0673755.1"/>
    </source>
</evidence>